<evidence type="ECO:0000313" key="1">
    <source>
        <dbReference type="EMBL" id="CUO01066.1"/>
    </source>
</evidence>
<reference evidence="1 2" key="1">
    <citation type="submission" date="2015-09" db="EMBL/GenBank/DDBJ databases">
        <authorList>
            <consortium name="Pathogen Informatics"/>
        </authorList>
    </citation>
    <scope>NUCLEOTIDE SEQUENCE [LARGE SCALE GENOMIC DNA]</scope>
    <source>
        <strain evidence="1 2">2789STDY5608850</strain>
    </source>
</reference>
<protein>
    <submittedName>
        <fullName evidence="1">Domain of uncharacterized function (DUF3368)</fullName>
    </submittedName>
</protein>
<organism evidence="1 2">
    <name type="scientific">Hungatella hathewayi</name>
    <dbReference type="NCBI Taxonomy" id="154046"/>
    <lineage>
        <taxon>Bacteria</taxon>
        <taxon>Bacillati</taxon>
        <taxon>Bacillota</taxon>
        <taxon>Clostridia</taxon>
        <taxon>Lachnospirales</taxon>
        <taxon>Lachnospiraceae</taxon>
        <taxon>Hungatella</taxon>
    </lineage>
</organism>
<proteinExistence type="predicted"/>
<sequence>MRRVIVNSTPIIVLCNIGLLDILKALYEEICIPEAVYREVTEKDDSACQVLKTALNWIHVEKIANQSDKKMYKAKLHDGEVEVMILAQEGTADDLVVIDDNAAKKTAKYLGLKVTGTIGVLLKAKREGIIPEIASVLEKMKKNGFYISESLEQLVLEQAGEQHNI</sequence>
<dbReference type="Pfam" id="PF11848">
    <property type="entry name" value="DUF3368"/>
    <property type="match status" value="1"/>
</dbReference>
<dbReference type="Proteomes" id="UP000095651">
    <property type="component" value="Unassembled WGS sequence"/>
</dbReference>
<gene>
    <name evidence="1" type="ORF">ERS852407_01627</name>
</gene>
<dbReference type="EMBL" id="CYZE01000003">
    <property type="protein sequence ID" value="CUO01066.1"/>
    <property type="molecule type" value="Genomic_DNA"/>
</dbReference>
<accession>A0A174BNC6</accession>
<evidence type="ECO:0000313" key="2">
    <source>
        <dbReference type="Proteomes" id="UP000095651"/>
    </source>
</evidence>
<dbReference type="InterPro" id="IPR021799">
    <property type="entry name" value="PIN-like_prokaryotic"/>
</dbReference>
<dbReference type="PANTHER" id="PTHR39550">
    <property type="entry name" value="SLL0658 PROTEIN"/>
    <property type="match status" value="1"/>
</dbReference>
<dbReference type="AlphaFoldDB" id="A0A174BNC6"/>
<dbReference type="RefSeq" id="WP_055654095.1">
    <property type="nucleotide sequence ID" value="NZ_CABIXC010000003.1"/>
</dbReference>
<dbReference type="PANTHER" id="PTHR39550:SF1">
    <property type="entry name" value="SLL0658 PROTEIN"/>
    <property type="match status" value="1"/>
</dbReference>
<name>A0A174BNC6_9FIRM</name>